<accession>A0A381PSU1</accession>
<dbReference type="EMBL" id="UINC01001082">
    <property type="protein sequence ID" value="SUZ70122.1"/>
    <property type="molecule type" value="Genomic_DNA"/>
</dbReference>
<dbReference type="AlphaFoldDB" id="A0A381PSU1"/>
<protein>
    <submittedName>
        <fullName evidence="2">Uncharacterized protein</fullName>
    </submittedName>
</protein>
<feature type="region of interest" description="Disordered" evidence="1">
    <location>
        <begin position="193"/>
        <end position="220"/>
    </location>
</feature>
<sequence>MTQTGQVRLLLVAAAMLVIPQAIGAEQSYSRGQNASPAFEGWEEDADGSRYFLFGYFNRNWEEELDVPVGPNNYFEPGEADQGQPTHFLPRRNRFVFRVPVPEHFSDVDELVWTLTTKGKEEKAYATLRLDYFVDNLVQASEQGALGAGTSDETMRANRAPELKVEGDTHRTVRVGETLTLVAWVNDDGIPKPGRRGGSFGRARNSGTFSTARPEWTPPRQITVGSSVGLRLSWYVYRGTGQVTFEPLQAKVWEDTRDGANSPWANRWVTPPLPPDGRWEVQVTFDIPGTYVLRCLASDGAVGAQEDRTVTVTY</sequence>
<gene>
    <name evidence="2" type="ORF">METZ01_LOCUS22976</name>
</gene>
<evidence type="ECO:0000313" key="2">
    <source>
        <dbReference type="EMBL" id="SUZ70122.1"/>
    </source>
</evidence>
<evidence type="ECO:0000256" key="1">
    <source>
        <dbReference type="SAM" id="MobiDB-lite"/>
    </source>
</evidence>
<reference evidence="2" key="1">
    <citation type="submission" date="2018-05" db="EMBL/GenBank/DDBJ databases">
        <authorList>
            <person name="Lanie J.A."/>
            <person name="Ng W.-L."/>
            <person name="Kazmierczak K.M."/>
            <person name="Andrzejewski T.M."/>
            <person name="Davidsen T.M."/>
            <person name="Wayne K.J."/>
            <person name="Tettelin H."/>
            <person name="Glass J.I."/>
            <person name="Rusch D."/>
            <person name="Podicherti R."/>
            <person name="Tsui H.-C.T."/>
            <person name="Winkler M.E."/>
        </authorList>
    </citation>
    <scope>NUCLEOTIDE SEQUENCE</scope>
</reference>
<name>A0A381PSU1_9ZZZZ</name>
<proteinExistence type="predicted"/>
<organism evidence="2">
    <name type="scientific">marine metagenome</name>
    <dbReference type="NCBI Taxonomy" id="408172"/>
    <lineage>
        <taxon>unclassified sequences</taxon>
        <taxon>metagenomes</taxon>
        <taxon>ecological metagenomes</taxon>
    </lineage>
</organism>